<evidence type="ECO:0000313" key="2">
    <source>
        <dbReference type="Proteomes" id="UP001204953"/>
    </source>
</evidence>
<dbReference type="RefSeq" id="WP_254014709.1">
    <property type="nucleotide sequence ID" value="NZ_JAMZMM010000445.1"/>
</dbReference>
<keyword evidence="2" id="KW-1185">Reference proteome</keyword>
<organism evidence="1 2">
    <name type="scientific">Limnofasciculus baicalensis BBK-W-15</name>
    <dbReference type="NCBI Taxonomy" id="2699891"/>
    <lineage>
        <taxon>Bacteria</taxon>
        <taxon>Bacillati</taxon>
        <taxon>Cyanobacteriota</taxon>
        <taxon>Cyanophyceae</taxon>
        <taxon>Coleofasciculales</taxon>
        <taxon>Coleofasciculaceae</taxon>
        <taxon>Limnofasciculus</taxon>
        <taxon>Limnofasciculus baicalensis</taxon>
    </lineage>
</organism>
<dbReference type="EMBL" id="JAMZMM010000445">
    <property type="protein sequence ID" value="MCP2731979.1"/>
    <property type="molecule type" value="Genomic_DNA"/>
</dbReference>
<dbReference type="Proteomes" id="UP001204953">
    <property type="component" value="Unassembled WGS sequence"/>
</dbReference>
<proteinExistence type="predicted"/>
<sequence>MIRQSTIKSSRTLRKFTKEREQGMGKGKRLNLSSLGKFFVSQLATASLLALTIPITPAQADVTPFEICSAELLRVQLSREVAASACAEALSPDDLSLCVLKIKDLTPIPANNAVESCRRVRRPLELASCVVDISDRIKNAEGISVLDYCRRSLLPLRFSECVIGLSTEIDFSPPKALQTCIAAEDFSR</sequence>
<gene>
    <name evidence="1" type="ORF">NJ959_26460</name>
</gene>
<accession>A0AAE3GWW9</accession>
<name>A0AAE3GWW9_9CYAN</name>
<reference evidence="1" key="1">
    <citation type="submission" date="2022-06" db="EMBL/GenBank/DDBJ databases">
        <title>New cyanobacteria of genus Symplocastrum in benthos of Lake Baikal.</title>
        <authorList>
            <person name="Sorokovikova E."/>
            <person name="Tikhonova I."/>
            <person name="Krasnopeev A."/>
            <person name="Evseev P."/>
            <person name="Gladkikh A."/>
            <person name="Belykh O."/>
        </authorList>
    </citation>
    <scope>NUCLEOTIDE SEQUENCE</scope>
    <source>
        <strain evidence="1">BBK-W-15</strain>
    </source>
</reference>
<comment type="caution">
    <text evidence="1">The sequence shown here is derived from an EMBL/GenBank/DDBJ whole genome shotgun (WGS) entry which is preliminary data.</text>
</comment>
<evidence type="ECO:0000313" key="1">
    <source>
        <dbReference type="EMBL" id="MCP2731979.1"/>
    </source>
</evidence>
<protein>
    <submittedName>
        <fullName evidence="1">Uncharacterized protein</fullName>
    </submittedName>
</protein>
<dbReference type="AlphaFoldDB" id="A0AAE3GWW9"/>